<evidence type="ECO:0008006" key="3">
    <source>
        <dbReference type="Google" id="ProtNLM"/>
    </source>
</evidence>
<evidence type="ECO:0000313" key="1">
    <source>
        <dbReference type="EMBL" id="QQL45777.1"/>
    </source>
</evidence>
<reference evidence="1 2" key="1">
    <citation type="submission" date="2020-12" db="EMBL/GenBank/DDBJ databases">
        <title>Sulforoseuscoccus oceanibium gen. nov., sp. nov., a representative of the phylum Verrucomicrobia with special cytoplasmic membrane, and proposal of Sulforoseuscoccusaceae fam. nov.</title>
        <authorList>
            <person name="Xi F."/>
        </authorList>
    </citation>
    <scope>NUCLEOTIDE SEQUENCE [LARGE SCALE GENOMIC DNA]</scope>
    <source>
        <strain evidence="1 2">T37</strain>
    </source>
</reference>
<name>A0A6B3L8Q8_9BACT</name>
<protein>
    <recommendedName>
        <fullName evidence="3">Arginine N-succinyltransferase</fullName>
    </recommendedName>
</protein>
<dbReference type="KEGG" id="soa:G3M56_004110"/>
<dbReference type="Proteomes" id="UP000475117">
    <property type="component" value="Chromosome"/>
</dbReference>
<proteinExistence type="predicted"/>
<dbReference type="RefSeq" id="WP_164365495.1">
    <property type="nucleotide sequence ID" value="NZ_CP066776.1"/>
</dbReference>
<dbReference type="AlphaFoldDB" id="A0A6B3L8Q8"/>
<gene>
    <name evidence="1" type="ORF">G3M56_004110</name>
</gene>
<organism evidence="1 2">
    <name type="scientific">Sulfuriroseicoccus oceanibius</name>
    <dbReference type="NCBI Taxonomy" id="2707525"/>
    <lineage>
        <taxon>Bacteria</taxon>
        <taxon>Pseudomonadati</taxon>
        <taxon>Verrucomicrobiota</taxon>
        <taxon>Verrucomicrobiia</taxon>
        <taxon>Verrucomicrobiales</taxon>
        <taxon>Verrucomicrobiaceae</taxon>
        <taxon>Sulfuriroseicoccus</taxon>
    </lineage>
</organism>
<dbReference type="EMBL" id="CP066776">
    <property type="protein sequence ID" value="QQL45777.1"/>
    <property type="molecule type" value="Genomic_DNA"/>
</dbReference>
<accession>A0A6B3L8Q8</accession>
<keyword evidence="2" id="KW-1185">Reference proteome</keyword>
<evidence type="ECO:0000313" key="2">
    <source>
        <dbReference type="Proteomes" id="UP000475117"/>
    </source>
</evidence>
<sequence>MSAPPPVPAAPRRRGCFFYAVLAVIGAAIVFVLGISATLWWLQRPIKPVELSAKESEVVEEKLTNLQEPESRYEEGSKNMVFTEREINGLINEHTELGDTLRIELDPDAVNAYLAVPIPEDSAILPGKQFKARARIEVELEDLDNGLTRPRLEIADVTVYGISLPNAWLGGIKGKDLGRELFGGGRDSQLVIQGVEELRIERERIEIILAE</sequence>